<reference evidence="1 2" key="1">
    <citation type="journal article" date="2022" name="New Phytol.">
        <title>Ecological generalism drives hyperdiversity of secondary metabolite gene clusters in xylarialean endophytes.</title>
        <authorList>
            <person name="Franco M.E.E."/>
            <person name="Wisecaver J.H."/>
            <person name="Arnold A.E."/>
            <person name="Ju Y.M."/>
            <person name="Slot J.C."/>
            <person name="Ahrendt S."/>
            <person name="Moore L.P."/>
            <person name="Eastman K.E."/>
            <person name="Scott K."/>
            <person name="Konkel Z."/>
            <person name="Mondo S.J."/>
            <person name="Kuo A."/>
            <person name="Hayes R.D."/>
            <person name="Haridas S."/>
            <person name="Andreopoulos B."/>
            <person name="Riley R."/>
            <person name="LaButti K."/>
            <person name="Pangilinan J."/>
            <person name="Lipzen A."/>
            <person name="Amirebrahimi M."/>
            <person name="Yan J."/>
            <person name="Adam C."/>
            <person name="Keymanesh K."/>
            <person name="Ng V."/>
            <person name="Louie K."/>
            <person name="Northen T."/>
            <person name="Drula E."/>
            <person name="Henrissat B."/>
            <person name="Hsieh H.M."/>
            <person name="Youens-Clark K."/>
            <person name="Lutzoni F."/>
            <person name="Miadlikowska J."/>
            <person name="Eastwood D.C."/>
            <person name="Hamelin R.C."/>
            <person name="Grigoriev I.V."/>
            <person name="U'Ren J.M."/>
        </authorList>
    </citation>
    <scope>NUCLEOTIDE SEQUENCE [LARGE SCALE GENOMIC DNA]</scope>
    <source>
        <strain evidence="1 2">ER1909</strain>
    </source>
</reference>
<dbReference type="EMBL" id="MU394345">
    <property type="protein sequence ID" value="KAI6083888.1"/>
    <property type="molecule type" value="Genomic_DNA"/>
</dbReference>
<protein>
    <submittedName>
        <fullName evidence="1">Uncharacterized protein</fullName>
    </submittedName>
</protein>
<evidence type="ECO:0000313" key="2">
    <source>
        <dbReference type="Proteomes" id="UP001497680"/>
    </source>
</evidence>
<sequence length="446" mass="44396">MQMRFFLVSALAAGTATAHMNMKDPPPLAYKGNPNAKEPNIDYSITSPITEAQYPCKGYLNLLGTAEGASVATYAPGNQYTMSVEGGAAHNGGSCQLSLSYDKGTSFTVIKSFIGNCPTSSGGSYDFTIPSDAPEGDDVVFAWTWVNHTGNREYYMSCAVVTIKAGGAKREVPAVNSKRATAFDSRPKVFQANLGGEYCTKEGVDTVYPEPGPDVENTSTSPGPAIICATGADAPEGSTDSGSGSGSGSSAGAGAGSSSAAATSQAQATSAEAQTSTAQQSTTTAASQPSIPSNILTVIPIGELTSSSTGGVFLTVPASSGAAATPTTLSTAVVASSSSAGAGSSSATTTAAAASSSAATGTATTSAKTPTTTGGAAGTQVGACTDEGAWACASDGSSFQRCASGAWSAAIPMAAGTKCNPGISNTLSMRRRRDRVRRSGTGFPGF</sequence>
<dbReference type="Proteomes" id="UP001497680">
    <property type="component" value="Unassembled WGS sequence"/>
</dbReference>
<gene>
    <name evidence="1" type="ORF">F4821DRAFT_181812</name>
</gene>
<name>A0ACC0CUA7_9PEZI</name>
<evidence type="ECO:0000313" key="1">
    <source>
        <dbReference type="EMBL" id="KAI6083888.1"/>
    </source>
</evidence>
<proteinExistence type="predicted"/>
<keyword evidence="2" id="KW-1185">Reference proteome</keyword>
<organism evidence="1 2">
    <name type="scientific">Hypoxylon rubiginosum</name>
    <dbReference type="NCBI Taxonomy" id="110542"/>
    <lineage>
        <taxon>Eukaryota</taxon>
        <taxon>Fungi</taxon>
        <taxon>Dikarya</taxon>
        <taxon>Ascomycota</taxon>
        <taxon>Pezizomycotina</taxon>
        <taxon>Sordariomycetes</taxon>
        <taxon>Xylariomycetidae</taxon>
        <taxon>Xylariales</taxon>
        <taxon>Hypoxylaceae</taxon>
        <taxon>Hypoxylon</taxon>
    </lineage>
</organism>
<comment type="caution">
    <text evidence="1">The sequence shown here is derived from an EMBL/GenBank/DDBJ whole genome shotgun (WGS) entry which is preliminary data.</text>
</comment>
<accession>A0ACC0CUA7</accession>